<gene>
    <name evidence="2" type="ORF">MOP44_17480</name>
</gene>
<dbReference type="RefSeq" id="WP_260791541.1">
    <property type="nucleotide sequence ID" value="NZ_CP093313.1"/>
</dbReference>
<dbReference type="EMBL" id="CP093313">
    <property type="protein sequence ID" value="UWZ82357.1"/>
    <property type="molecule type" value="Genomic_DNA"/>
</dbReference>
<dbReference type="InterPro" id="IPR010985">
    <property type="entry name" value="Ribbon_hlx_hlx"/>
</dbReference>
<evidence type="ECO:0000313" key="3">
    <source>
        <dbReference type="Proteomes" id="UP001059380"/>
    </source>
</evidence>
<dbReference type="Pfam" id="PF22513">
    <property type="entry name" value="FitA-like_RHH"/>
    <property type="match status" value="1"/>
</dbReference>
<keyword evidence="3" id="KW-1185">Reference proteome</keyword>
<name>A0A9J7BMD0_9BACT</name>
<dbReference type="AlphaFoldDB" id="A0A9J7BMD0"/>
<proteinExistence type="predicted"/>
<reference evidence="2" key="1">
    <citation type="submission" date="2021-04" db="EMBL/GenBank/DDBJ databases">
        <title>Phylogenetic analysis of Acidobacteriaceae.</title>
        <authorList>
            <person name="Qiu L."/>
            <person name="Zhang Q."/>
        </authorList>
    </citation>
    <scope>NUCLEOTIDE SEQUENCE</scope>
    <source>
        <strain evidence="2">DSM 25168</strain>
    </source>
</reference>
<organism evidence="2 3">
    <name type="scientific">Occallatibacter riparius</name>
    <dbReference type="NCBI Taxonomy" id="1002689"/>
    <lineage>
        <taxon>Bacteria</taxon>
        <taxon>Pseudomonadati</taxon>
        <taxon>Acidobacteriota</taxon>
        <taxon>Terriglobia</taxon>
        <taxon>Terriglobales</taxon>
        <taxon>Acidobacteriaceae</taxon>
        <taxon>Occallatibacter</taxon>
    </lineage>
</organism>
<dbReference type="SUPFAM" id="SSF47598">
    <property type="entry name" value="Ribbon-helix-helix"/>
    <property type="match status" value="1"/>
</dbReference>
<accession>A0A9J7BMD0</accession>
<dbReference type="GO" id="GO:0006355">
    <property type="term" value="P:regulation of DNA-templated transcription"/>
    <property type="evidence" value="ECO:0007669"/>
    <property type="project" value="InterPro"/>
</dbReference>
<evidence type="ECO:0000259" key="1">
    <source>
        <dbReference type="Pfam" id="PF22513"/>
    </source>
</evidence>
<sequence>MERMIQVRNVPETLHRALKTRAASAGMSLSDYLLGELREIAERPNLAEFRERLHTRRPISATLDTAALLHEERAAG</sequence>
<evidence type="ECO:0000313" key="2">
    <source>
        <dbReference type="EMBL" id="UWZ82357.1"/>
    </source>
</evidence>
<dbReference type="InterPro" id="IPR053853">
    <property type="entry name" value="FitA-like_RHH"/>
</dbReference>
<dbReference type="Proteomes" id="UP001059380">
    <property type="component" value="Chromosome"/>
</dbReference>
<protein>
    <recommendedName>
        <fullName evidence="1">Antitoxin FitA-like ribbon-helix-helix domain-containing protein</fullName>
    </recommendedName>
</protein>
<dbReference type="KEGG" id="orp:MOP44_17480"/>
<feature type="domain" description="Antitoxin FitA-like ribbon-helix-helix" evidence="1">
    <location>
        <begin position="5"/>
        <end position="33"/>
    </location>
</feature>